<name>A0A495IZU2_9SPHI</name>
<reference evidence="2 3" key="1">
    <citation type="submission" date="2018-10" db="EMBL/GenBank/DDBJ databases">
        <title>Genomic Encyclopedia of Archaeal and Bacterial Type Strains, Phase II (KMG-II): from individual species to whole genera.</title>
        <authorList>
            <person name="Goeker M."/>
        </authorList>
    </citation>
    <scope>NUCLEOTIDE SEQUENCE [LARGE SCALE GENOMIC DNA]</scope>
    <source>
        <strain evidence="2 3">DSM 18602</strain>
    </source>
</reference>
<keyword evidence="3" id="KW-1185">Reference proteome</keyword>
<dbReference type="EMBL" id="RBKU01000001">
    <property type="protein sequence ID" value="RKR82002.1"/>
    <property type="molecule type" value="Genomic_DNA"/>
</dbReference>
<dbReference type="Proteomes" id="UP000268007">
    <property type="component" value="Unassembled WGS sequence"/>
</dbReference>
<feature type="domain" description="Nal1 C-terminal" evidence="1">
    <location>
        <begin position="239"/>
        <end position="350"/>
    </location>
</feature>
<dbReference type="SUPFAM" id="SSF48537">
    <property type="entry name" value="Phospholipase C/P1 nuclease"/>
    <property type="match status" value="1"/>
</dbReference>
<comment type="caution">
    <text evidence="2">The sequence shown here is derived from an EMBL/GenBank/DDBJ whole genome shotgun (WGS) entry which is preliminary data.</text>
</comment>
<sequence>MSTFDPSEYNFAELSLKDLADAREDFHLHLMKKKNVVATALGYYRIRKAEKWPTAENPHPDNSGFKSTARTLENSEIRPYSWPAILVFVDTWENPQALISDSSAIIPKTYYLKNGKAVPICVIESKKQDRVTSDVDIDGLHFPTNIISGGFPLMTEVQGRDHIASFGCLVTDGHYTYALTNRHVTGDPGSEITTFLDGKETVVGEASELQIGRVLFNEIYPDFPAQKTYLNMDIGLMRVNDVNQWKAEILEIGEMGRLIDINNDNISLKLVGQPVIGYGAVSGKKIIGELQALFYRYKSVGGFDYVSDFLIGPAAGQPVGELNVHHGDSGTLLLVDCPEGGEPLGILWGMHEFIENAGKKVQPYILGTFLSNVCNYLDVEIVRDWNLGQVNTWGSVGHFKIGAYACELVKANTKCSTFLMANQKNIGYTDLDMTGGKMVPGKVPHGTFVPLADVPDIIWRNDPRRKADESNHFADMDEHNPAVMNDQSLLKLNEDLNFITIEQWLAFDKEMDIADPVYKTEKDGTKTLRPRRGALPFRIWQCYNQMIKSLKAGNLKEYLVAGGIMSHYAGDACQPLHISYLHHGETVKEMGVHSDYETGLIAAKMADLFPMIHALGQEVNDAELIGPHGKDAAVHIISLMRNTIAAFPPMEVLESWRNAKGRGKTEKMWAELNDKTAATMATGAHALAILWQSAWKHGNGDALPTEALIELKQADLIKLYSDLTFIPSYTLDDVEAYKAVCW</sequence>
<dbReference type="GO" id="GO:0016788">
    <property type="term" value="F:hydrolase activity, acting on ester bonds"/>
    <property type="evidence" value="ECO:0007669"/>
    <property type="project" value="InterPro"/>
</dbReference>
<evidence type="ECO:0000259" key="1">
    <source>
        <dbReference type="Pfam" id="PF25819"/>
    </source>
</evidence>
<evidence type="ECO:0000313" key="2">
    <source>
        <dbReference type="EMBL" id="RKR82002.1"/>
    </source>
</evidence>
<accession>A0A495IZU2</accession>
<dbReference type="Gene3D" id="1.10.575.10">
    <property type="entry name" value="P1 Nuclease"/>
    <property type="match status" value="1"/>
</dbReference>
<dbReference type="InterPro" id="IPR008947">
    <property type="entry name" value="PLipase_C/P1_nuclease_dom_sf"/>
</dbReference>
<organism evidence="2 3">
    <name type="scientific">Mucilaginibacter gracilis</name>
    <dbReference type="NCBI Taxonomy" id="423350"/>
    <lineage>
        <taxon>Bacteria</taxon>
        <taxon>Pseudomonadati</taxon>
        <taxon>Bacteroidota</taxon>
        <taxon>Sphingobacteriia</taxon>
        <taxon>Sphingobacteriales</taxon>
        <taxon>Sphingobacteriaceae</taxon>
        <taxon>Mucilaginibacter</taxon>
    </lineage>
</organism>
<gene>
    <name evidence="2" type="ORF">BDD43_2166</name>
</gene>
<dbReference type="Pfam" id="PF25819">
    <property type="entry name" value="Nal1_C"/>
    <property type="match status" value="1"/>
</dbReference>
<proteinExistence type="predicted"/>
<protein>
    <recommendedName>
        <fullName evidence="1">Nal1 C-terminal domain-containing protein</fullName>
    </recommendedName>
</protein>
<dbReference type="SUPFAM" id="SSF50494">
    <property type="entry name" value="Trypsin-like serine proteases"/>
    <property type="match status" value="1"/>
</dbReference>
<dbReference type="InterPro" id="IPR009003">
    <property type="entry name" value="Peptidase_S1_PA"/>
</dbReference>
<dbReference type="InterPro" id="IPR057904">
    <property type="entry name" value="Nal1_C"/>
</dbReference>
<dbReference type="RefSeq" id="WP_121197647.1">
    <property type="nucleotide sequence ID" value="NZ_RBKU01000001.1"/>
</dbReference>
<dbReference type="OrthoDB" id="267579at2"/>
<dbReference type="AlphaFoldDB" id="A0A495IZU2"/>
<evidence type="ECO:0000313" key="3">
    <source>
        <dbReference type="Proteomes" id="UP000268007"/>
    </source>
</evidence>